<reference evidence="1 2" key="1">
    <citation type="submission" date="2014-08" db="EMBL/GenBank/DDBJ databases">
        <authorList>
            <person name="Moulin Lionel"/>
        </authorList>
    </citation>
    <scope>NUCLEOTIDE SEQUENCE [LARGE SCALE GENOMIC DNA]</scope>
</reference>
<dbReference type="Proteomes" id="UP000046373">
    <property type="component" value="Unassembled WGS sequence"/>
</dbReference>
<accession>A0A090GRJ4</accession>
<name>A0A090GRJ4_MESPL</name>
<dbReference type="EMBL" id="CCNB01000045">
    <property type="protein sequence ID" value="CDX46068.1"/>
    <property type="molecule type" value="Genomic_DNA"/>
</dbReference>
<proteinExistence type="predicted"/>
<sequence length="124" mass="13749">MQHEAAAAVDRPAIAHDEIARMRRQADRFLLVHDAELHQQVRKQHLLRLVDDQPHRAFVAVGADVDNGARETVVLHARHGNQELVVEKAASGGRLLVAQQVHGLSVTRFGSAEKMVTVPYVTQI</sequence>
<protein>
    <submittedName>
        <fullName evidence="1">Uncharacterized protein</fullName>
    </submittedName>
</protein>
<evidence type="ECO:0000313" key="1">
    <source>
        <dbReference type="EMBL" id="CDX46068.1"/>
    </source>
</evidence>
<gene>
    <name evidence="1" type="ORF">MPLDJ20_80182</name>
</gene>
<evidence type="ECO:0000313" key="2">
    <source>
        <dbReference type="Proteomes" id="UP000046373"/>
    </source>
</evidence>
<organism evidence="1 2">
    <name type="scientific">Mesorhizobium plurifarium</name>
    <dbReference type="NCBI Taxonomy" id="69974"/>
    <lineage>
        <taxon>Bacteria</taxon>
        <taxon>Pseudomonadati</taxon>
        <taxon>Pseudomonadota</taxon>
        <taxon>Alphaproteobacteria</taxon>
        <taxon>Hyphomicrobiales</taxon>
        <taxon>Phyllobacteriaceae</taxon>
        <taxon>Mesorhizobium</taxon>
    </lineage>
</organism>
<dbReference type="AlphaFoldDB" id="A0A090GRJ4"/>